<gene>
    <name evidence="1" type="ORF">CAUJ_LOCUS6502</name>
</gene>
<reference evidence="1" key="1">
    <citation type="submission" date="2020-10" db="EMBL/GenBank/DDBJ databases">
        <authorList>
            <person name="Kikuchi T."/>
        </authorList>
    </citation>
    <scope>NUCLEOTIDE SEQUENCE</scope>
    <source>
        <strain evidence="1">NKZ352</strain>
    </source>
</reference>
<comment type="caution">
    <text evidence="1">The sequence shown here is derived from an EMBL/GenBank/DDBJ whole genome shotgun (WGS) entry which is preliminary data.</text>
</comment>
<organism evidence="1 2">
    <name type="scientific">Caenorhabditis auriculariae</name>
    <dbReference type="NCBI Taxonomy" id="2777116"/>
    <lineage>
        <taxon>Eukaryota</taxon>
        <taxon>Metazoa</taxon>
        <taxon>Ecdysozoa</taxon>
        <taxon>Nematoda</taxon>
        <taxon>Chromadorea</taxon>
        <taxon>Rhabditida</taxon>
        <taxon>Rhabditina</taxon>
        <taxon>Rhabditomorpha</taxon>
        <taxon>Rhabditoidea</taxon>
        <taxon>Rhabditidae</taxon>
        <taxon>Peloderinae</taxon>
        <taxon>Caenorhabditis</taxon>
    </lineage>
</organism>
<sequence>MNEIDALGLTSLAARPPGGWRKTLGCSGGGHMGFPGIKCLISGDQAFTVNSQYHKSRGATMHEHCQMHGRTALENLECAFRNVNTYIRKHNGQPFGVLQRRKCAPRTVGFIPKINRYKRLSKKAEVKKSALSGFLKSRPAKMDNADASNTETRVWTVNQVPWHVSELVSKVTTTEGVNNKTALKLGRTKDVERVTMAYVTLQINKHKHGPIASSQTNDPRLTPNNAGQALEELWQAADNAGLDRRNSAPRLLHAPKIYLINKSFFNLYYAAMYKDCETVWLLAKFFRKI</sequence>
<proteinExistence type="predicted"/>
<protein>
    <submittedName>
        <fullName evidence="1">Uncharacterized protein</fullName>
    </submittedName>
</protein>
<dbReference type="Proteomes" id="UP000835052">
    <property type="component" value="Unassembled WGS sequence"/>
</dbReference>
<dbReference type="AlphaFoldDB" id="A0A8S1H602"/>
<accession>A0A8S1H602</accession>
<keyword evidence="2" id="KW-1185">Reference proteome</keyword>
<name>A0A8S1H602_9PELO</name>
<evidence type="ECO:0000313" key="1">
    <source>
        <dbReference type="EMBL" id="CAD6190583.1"/>
    </source>
</evidence>
<evidence type="ECO:0000313" key="2">
    <source>
        <dbReference type="Proteomes" id="UP000835052"/>
    </source>
</evidence>
<dbReference type="EMBL" id="CAJGYM010000016">
    <property type="protein sequence ID" value="CAD6190583.1"/>
    <property type="molecule type" value="Genomic_DNA"/>
</dbReference>